<dbReference type="EMBL" id="BLAL01000165">
    <property type="protein sequence ID" value="GES87342.1"/>
    <property type="molecule type" value="Genomic_DNA"/>
</dbReference>
<protein>
    <submittedName>
        <fullName evidence="1">Uncharacterized protein</fullName>
    </submittedName>
</protein>
<reference evidence="1" key="1">
    <citation type="submission" date="2019-10" db="EMBL/GenBank/DDBJ databases">
        <title>Conservation and host-specific expression of non-tandemly repeated heterogenous ribosome RNA gene in arbuscular mycorrhizal fungi.</title>
        <authorList>
            <person name="Maeda T."/>
            <person name="Kobayashi Y."/>
            <person name="Nakagawa T."/>
            <person name="Ezawa T."/>
            <person name="Yamaguchi K."/>
            <person name="Bino T."/>
            <person name="Nishimoto Y."/>
            <person name="Shigenobu S."/>
            <person name="Kawaguchi M."/>
        </authorList>
    </citation>
    <scope>NUCLEOTIDE SEQUENCE</scope>
    <source>
        <strain evidence="1">HR1</strain>
    </source>
</reference>
<organism evidence="1 2">
    <name type="scientific">Rhizophagus clarus</name>
    <dbReference type="NCBI Taxonomy" id="94130"/>
    <lineage>
        <taxon>Eukaryota</taxon>
        <taxon>Fungi</taxon>
        <taxon>Fungi incertae sedis</taxon>
        <taxon>Mucoromycota</taxon>
        <taxon>Glomeromycotina</taxon>
        <taxon>Glomeromycetes</taxon>
        <taxon>Glomerales</taxon>
        <taxon>Glomeraceae</taxon>
        <taxon>Rhizophagus</taxon>
    </lineage>
</organism>
<dbReference type="Proteomes" id="UP000615446">
    <property type="component" value="Unassembled WGS sequence"/>
</dbReference>
<sequence>MDRTNYYSGLNPVVVQALNNLQYRYRKSSECYCFHASKEIRKNTVYQLINSIKAIQRAWRTFKLRPETWAKQVWNIMRNDSTPDRKKYLGIFLLVERRINPQTQEEYDLHTDEYVNGLKKAFNKNIAQKYIKKYLAEQATGYKEYNYYNPSEWAENKKFQLYNCLNAVAYIVAFIKLHQQGYRIVIYEDWSLMLKCLANPKYHHNSKLYNNIVINFIKNSEYARYMCKKAGK</sequence>
<accession>A0A8H3LF75</accession>
<dbReference type="AlphaFoldDB" id="A0A8H3LF75"/>
<name>A0A8H3LF75_9GLOM</name>
<comment type="caution">
    <text evidence="1">The sequence shown here is derived from an EMBL/GenBank/DDBJ whole genome shotgun (WGS) entry which is preliminary data.</text>
</comment>
<evidence type="ECO:0000313" key="1">
    <source>
        <dbReference type="EMBL" id="GES87342.1"/>
    </source>
</evidence>
<dbReference type="OrthoDB" id="2394213at2759"/>
<evidence type="ECO:0000313" key="2">
    <source>
        <dbReference type="Proteomes" id="UP000615446"/>
    </source>
</evidence>
<proteinExistence type="predicted"/>
<gene>
    <name evidence="1" type="ORF">RCL2_001433900</name>
</gene>